<proteinExistence type="predicted"/>
<protein>
    <submittedName>
        <fullName evidence="1">Uncharacterized protein</fullName>
    </submittedName>
</protein>
<accession>A0A2K8SMN5</accession>
<dbReference type="AlphaFoldDB" id="A0A2K8SMN5"/>
<dbReference type="EMBL" id="CP024785">
    <property type="protein sequence ID" value="AUB36620.1"/>
    <property type="molecule type" value="Genomic_DNA"/>
</dbReference>
<evidence type="ECO:0000313" key="1">
    <source>
        <dbReference type="EMBL" id="AUB36620.1"/>
    </source>
</evidence>
<sequence>MTLNLLVRVQIPRHPLLPALQILPLPKLSKYHRLKDCVFGDKPGFLTSEKKLWV</sequence>
<organism evidence="1 2">
    <name type="scientific">Nostoc flagelliforme CCNUN1</name>
    <dbReference type="NCBI Taxonomy" id="2038116"/>
    <lineage>
        <taxon>Bacteria</taxon>
        <taxon>Bacillati</taxon>
        <taxon>Cyanobacteriota</taxon>
        <taxon>Cyanophyceae</taxon>
        <taxon>Nostocales</taxon>
        <taxon>Nostocaceae</taxon>
        <taxon>Nostoc</taxon>
    </lineage>
</organism>
<name>A0A2K8SMN5_9NOSO</name>
<evidence type="ECO:0000313" key="2">
    <source>
        <dbReference type="Proteomes" id="UP000232003"/>
    </source>
</evidence>
<keyword evidence="2" id="KW-1185">Reference proteome</keyword>
<gene>
    <name evidence="1" type="ORF">COO91_02541</name>
</gene>
<reference evidence="1 2" key="1">
    <citation type="submission" date="2017-11" db="EMBL/GenBank/DDBJ databases">
        <title>Complete genome of a free-living desiccation-tolerant cyanobacterium and its photosynthetic adaptation to extreme terrestrial habitat.</title>
        <authorList>
            <person name="Shang J."/>
        </authorList>
    </citation>
    <scope>NUCLEOTIDE SEQUENCE [LARGE SCALE GENOMIC DNA]</scope>
    <source>
        <strain evidence="1 2">CCNUN1</strain>
    </source>
</reference>
<dbReference type="Proteomes" id="UP000232003">
    <property type="component" value="Chromosome"/>
</dbReference>
<dbReference type="KEGG" id="nfl:COO91_02541"/>